<feature type="domain" description="Tll0287-like" evidence="1">
    <location>
        <begin position="15"/>
        <end position="169"/>
    </location>
</feature>
<dbReference type="EMBL" id="AASE01000002">
    <property type="protein sequence ID" value="EAT59662.1"/>
    <property type="molecule type" value="Genomic_DNA"/>
</dbReference>
<sequence length="173" mass="19315">KTEDSRLPDLMKSTKEIVDPMPEKLKSVLVNEIATNGAVKAIEVCSIKAPAMAKAASEKTGWEIKRVSLKNRNPKGSADKWETRAIKDFEQKLAVNSDAAMEKGEIVTIKGKHYFRFAKGLKTVKECLLCHGKEENIATEIKEKLKEVYPKDRATGYEINQVRGILSVTRAIN</sequence>
<evidence type="ECO:0000313" key="2">
    <source>
        <dbReference type="EMBL" id="EAT59662.1"/>
    </source>
</evidence>
<feature type="non-terminal residue" evidence="2">
    <location>
        <position position="1"/>
    </location>
</feature>
<name>Q0YU94_9CHLB</name>
<reference evidence="2 3" key="1">
    <citation type="submission" date="2006-07" db="EMBL/GenBank/DDBJ databases">
        <title>Annotation of the draft genome assembly of Chlorobium ferroxidans DSM 13031.</title>
        <authorList>
            <consortium name="US DOE Joint Genome Institute (JGI-ORNL)"/>
            <person name="Larimer F."/>
            <person name="Land M."/>
            <person name="Hauser L."/>
        </authorList>
    </citation>
    <scope>NUCLEOTIDE SEQUENCE [LARGE SCALE GENOMIC DNA]</scope>
    <source>
        <strain evidence="2 3">DSM 13031</strain>
    </source>
</reference>
<dbReference type="Proteomes" id="UP000004162">
    <property type="component" value="Unassembled WGS sequence"/>
</dbReference>
<dbReference type="AlphaFoldDB" id="Q0YU94"/>
<keyword evidence="3" id="KW-1185">Reference proteome</keyword>
<dbReference type="RefSeq" id="WP_006365429.1">
    <property type="nucleotide sequence ID" value="NZ_AASE01000002.1"/>
</dbReference>
<reference evidence="2 3" key="2">
    <citation type="submission" date="2006-07" db="EMBL/GenBank/DDBJ databases">
        <title>Sequencing of the draft genome and assembly of Chlorobium ferroxidans DSM 13031.</title>
        <authorList>
            <consortium name="US DOE Joint Genome Institute (JGI-PGF)"/>
            <person name="Copeland A."/>
            <person name="Lucas S."/>
            <person name="Lapidus A."/>
            <person name="Barry K."/>
            <person name="Glavina del Rio T."/>
            <person name="Dalin E."/>
            <person name="Tice H."/>
            <person name="Bruce D."/>
            <person name="Pitluck S."/>
            <person name="Richardson P."/>
        </authorList>
    </citation>
    <scope>NUCLEOTIDE SEQUENCE [LARGE SCALE GENOMIC DNA]</scope>
    <source>
        <strain evidence="2 3">DSM 13031</strain>
    </source>
</reference>
<proteinExistence type="predicted"/>
<comment type="caution">
    <text evidence="2">The sequence shown here is derived from an EMBL/GenBank/DDBJ whole genome shotgun (WGS) entry which is preliminary data.</text>
</comment>
<dbReference type="InterPro" id="IPR021796">
    <property type="entry name" value="Tll0287-like_dom"/>
</dbReference>
<evidence type="ECO:0000313" key="3">
    <source>
        <dbReference type="Proteomes" id="UP000004162"/>
    </source>
</evidence>
<accession>Q0YU94</accession>
<gene>
    <name evidence="2" type="ORF">CferDRAFT_1669</name>
</gene>
<organism evidence="2 3">
    <name type="scientific">Chlorobium ferrooxidans DSM 13031</name>
    <dbReference type="NCBI Taxonomy" id="377431"/>
    <lineage>
        <taxon>Bacteria</taxon>
        <taxon>Pseudomonadati</taxon>
        <taxon>Chlorobiota</taxon>
        <taxon>Chlorobiia</taxon>
        <taxon>Chlorobiales</taxon>
        <taxon>Chlorobiaceae</taxon>
        <taxon>Chlorobium/Pelodictyon group</taxon>
        <taxon>Chlorobium</taxon>
    </lineage>
</organism>
<evidence type="ECO:0000259" key="1">
    <source>
        <dbReference type="Pfam" id="PF11845"/>
    </source>
</evidence>
<dbReference type="Pfam" id="PF11845">
    <property type="entry name" value="Tll0287-like"/>
    <property type="match status" value="1"/>
</dbReference>
<protein>
    <submittedName>
        <fullName evidence="2">Cytochrome c family protein</fullName>
    </submittedName>
</protein>